<accession>A0A1L3MTH7</accession>
<feature type="domain" description="Metallo-beta-lactamase" evidence="1">
    <location>
        <begin position="48"/>
        <end position="248"/>
    </location>
</feature>
<dbReference type="SUPFAM" id="SSF56281">
    <property type="entry name" value="Metallo-hydrolase/oxidoreductase"/>
    <property type="match status" value="1"/>
</dbReference>
<organism evidence="2 3">
    <name type="scientific">Bacillus weihaiensis</name>
    <dbReference type="NCBI Taxonomy" id="1547283"/>
    <lineage>
        <taxon>Bacteria</taxon>
        <taxon>Bacillati</taxon>
        <taxon>Bacillota</taxon>
        <taxon>Bacilli</taxon>
        <taxon>Bacillales</taxon>
        <taxon>Bacillaceae</taxon>
        <taxon>Bacillus</taxon>
    </lineage>
</organism>
<dbReference type="RefSeq" id="WP_072580432.1">
    <property type="nucleotide sequence ID" value="NZ_CP016020.1"/>
</dbReference>
<dbReference type="PANTHER" id="PTHR42663">
    <property type="entry name" value="HYDROLASE C777.06C-RELATED-RELATED"/>
    <property type="match status" value="1"/>
</dbReference>
<reference evidence="2 3" key="1">
    <citation type="journal article" date="2016" name="Sci. Rep.">
        <title>Complete genome sequence and transcriptomic analysis of a novel marine strain Bacillus weihaiensis reveals the mechanism of brown algae degradation.</title>
        <authorList>
            <person name="Zhu Y."/>
            <person name="Chen P."/>
            <person name="Bao Y."/>
            <person name="Men Y."/>
            <person name="Zeng Y."/>
            <person name="Yang J."/>
            <person name="Sun J."/>
            <person name="Sun Y."/>
        </authorList>
    </citation>
    <scope>NUCLEOTIDE SEQUENCE [LARGE SCALE GENOMIC DNA]</scope>
    <source>
        <strain evidence="2 3">Alg07</strain>
    </source>
</reference>
<dbReference type="Proteomes" id="UP000181936">
    <property type="component" value="Chromosome"/>
</dbReference>
<keyword evidence="3" id="KW-1185">Reference proteome</keyword>
<dbReference type="InterPro" id="IPR001279">
    <property type="entry name" value="Metallo-B-lactamas"/>
</dbReference>
<dbReference type="AlphaFoldDB" id="A0A1L3MTH7"/>
<evidence type="ECO:0000313" key="3">
    <source>
        <dbReference type="Proteomes" id="UP000181936"/>
    </source>
</evidence>
<dbReference type="STRING" id="1547283.A9C19_13260"/>
<sequence>MKIEFLGTGGAIPTPRPLCTCHICLEAKEKGVPYSRMGPSIFVHDLQLLIDTPEDIYQQVNRSTISEIKGVLYSHWHPDHVMGRRIIETISADWIQHPPKHKKVDVYLPEQVEKDFHTYLGSREHLTFFEWKGFAHTQIVHDGETLSLKGTTIFPFRLAEDYVYGFLFEQQDKRVLIVMDELNNWKPDPSLVGVDLAILPAGVFDIHPLTGERLLAEDHPVLEVEATFTETLEMIQELNAGRVILTHIEKVNGLSYRELKEVEIKLRALNIHVEFAYDTQMVTI</sequence>
<name>A0A1L3MTH7_9BACI</name>
<evidence type="ECO:0000259" key="1">
    <source>
        <dbReference type="Pfam" id="PF12706"/>
    </source>
</evidence>
<gene>
    <name evidence="2" type="ORF">A9C19_13260</name>
</gene>
<dbReference type="KEGG" id="bwh:A9C19_13260"/>
<dbReference type="Gene3D" id="3.60.15.10">
    <property type="entry name" value="Ribonuclease Z/Hydroxyacylglutathione hydrolase-like"/>
    <property type="match status" value="1"/>
</dbReference>
<proteinExistence type="predicted"/>
<dbReference type="PANTHER" id="PTHR42663:SF6">
    <property type="entry name" value="HYDROLASE C777.06C-RELATED"/>
    <property type="match status" value="1"/>
</dbReference>
<protein>
    <recommendedName>
        <fullName evidence="1">Metallo-beta-lactamase domain-containing protein</fullName>
    </recommendedName>
</protein>
<dbReference type="Pfam" id="PF12706">
    <property type="entry name" value="Lactamase_B_2"/>
    <property type="match status" value="1"/>
</dbReference>
<dbReference type="OrthoDB" id="9781189at2"/>
<dbReference type="InterPro" id="IPR036866">
    <property type="entry name" value="RibonucZ/Hydroxyglut_hydro"/>
</dbReference>
<evidence type="ECO:0000313" key="2">
    <source>
        <dbReference type="EMBL" id="APH05639.1"/>
    </source>
</evidence>
<dbReference type="EMBL" id="CP016020">
    <property type="protein sequence ID" value="APH05639.1"/>
    <property type="molecule type" value="Genomic_DNA"/>
</dbReference>